<dbReference type="Gene3D" id="1.10.10.2690">
    <property type="match status" value="1"/>
</dbReference>
<keyword evidence="1" id="KW-0805">Transcription regulation</keyword>
<feature type="domain" description="RNA polymerase sigma-70 region 2" evidence="4">
    <location>
        <begin position="48"/>
        <end position="110"/>
    </location>
</feature>
<dbReference type="PANTHER" id="PTHR43133">
    <property type="entry name" value="RNA POLYMERASE ECF-TYPE SIGMA FACTO"/>
    <property type="match status" value="1"/>
</dbReference>
<dbReference type="EMBL" id="CP155447">
    <property type="protein sequence ID" value="XBH02551.1"/>
    <property type="molecule type" value="Genomic_DNA"/>
</dbReference>
<protein>
    <submittedName>
        <fullName evidence="5">Sigma-70 family RNA polymerase sigma factor</fullName>
    </submittedName>
</protein>
<dbReference type="AlphaFoldDB" id="A0AAU7CCW5"/>
<dbReference type="GO" id="GO:0016987">
    <property type="term" value="F:sigma factor activity"/>
    <property type="evidence" value="ECO:0007669"/>
    <property type="project" value="UniProtKB-KW"/>
</dbReference>
<reference evidence="5" key="1">
    <citation type="submission" date="2024-05" db="EMBL/GenBank/DDBJ databases">
        <title>Planctomycetes of the genus Singulisphaera possess chitinolytic capabilities.</title>
        <authorList>
            <person name="Ivanova A."/>
        </authorList>
    </citation>
    <scope>NUCLEOTIDE SEQUENCE</scope>
    <source>
        <strain evidence="5">Ch08T</strain>
    </source>
</reference>
<dbReference type="Gene3D" id="1.10.1740.10">
    <property type="match status" value="1"/>
</dbReference>
<name>A0AAU7CCW5_9BACT</name>
<dbReference type="PANTHER" id="PTHR43133:SF51">
    <property type="entry name" value="RNA POLYMERASE SIGMA FACTOR"/>
    <property type="match status" value="1"/>
</dbReference>
<sequence>MPKSPLPPGHSRESFPTTRWSLILEAGDAGLDAHKALAELCRIYWYPIFAYIRRTGHDANDAEDLTQTYFARLLEKGVIAAADQRKGRFRAFLRTDCHHFLIDQHRRHSRERAVASISIDTSDGEGRYRHELADGNTLDHHFDRTWAVTLLGRVLELLGEEYARSGRSLHFDQLKIVLVEGRRSISAATLAARLGISENAVNVAVHRLRKRYRTILEEQVAATLDDPAEIADEIRSLFDALTK</sequence>
<accession>A0AAU7CCW5</accession>
<dbReference type="InterPro" id="IPR053721">
    <property type="entry name" value="Fimbrial_Adhesin_Reg"/>
</dbReference>
<gene>
    <name evidence="5" type="ORF">V5E97_30115</name>
</gene>
<dbReference type="RefSeq" id="WP_406695293.1">
    <property type="nucleotide sequence ID" value="NZ_CP155447.1"/>
</dbReference>
<evidence type="ECO:0000256" key="2">
    <source>
        <dbReference type="ARBA" id="ARBA00023082"/>
    </source>
</evidence>
<organism evidence="5">
    <name type="scientific">Singulisphaera sp. Ch08</name>
    <dbReference type="NCBI Taxonomy" id="3120278"/>
    <lineage>
        <taxon>Bacteria</taxon>
        <taxon>Pseudomonadati</taxon>
        <taxon>Planctomycetota</taxon>
        <taxon>Planctomycetia</taxon>
        <taxon>Isosphaerales</taxon>
        <taxon>Isosphaeraceae</taxon>
        <taxon>Singulisphaera</taxon>
    </lineage>
</organism>
<keyword evidence="2" id="KW-0731">Sigma factor</keyword>
<dbReference type="InterPro" id="IPR039425">
    <property type="entry name" value="RNA_pol_sigma-70-like"/>
</dbReference>
<proteinExistence type="predicted"/>
<dbReference type="Pfam" id="PF04542">
    <property type="entry name" value="Sigma70_r2"/>
    <property type="match status" value="1"/>
</dbReference>
<evidence type="ECO:0000259" key="4">
    <source>
        <dbReference type="Pfam" id="PF04542"/>
    </source>
</evidence>
<dbReference type="InterPro" id="IPR007627">
    <property type="entry name" value="RNA_pol_sigma70_r2"/>
</dbReference>
<evidence type="ECO:0000256" key="3">
    <source>
        <dbReference type="ARBA" id="ARBA00023163"/>
    </source>
</evidence>
<evidence type="ECO:0000256" key="1">
    <source>
        <dbReference type="ARBA" id="ARBA00023015"/>
    </source>
</evidence>
<dbReference type="GO" id="GO:0006352">
    <property type="term" value="P:DNA-templated transcription initiation"/>
    <property type="evidence" value="ECO:0007669"/>
    <property type="project" value="InterPro"/>
</dbReference>
<evidence type="ECO:0000313" key="5">
    <source>
        <dbReference type="EMBL" id="XBH02551.1"/>
    </source>
</evidence>
<keyword evidence="3" id="KW-0804">Transcription</keyword>
<dbReference type="SUPFAM" id="SSF88946">
    <property type="entry name" value="Sigma2 domain of RNA polymerase sigma factors"/>
    <property type="match status" value="1"/>
</dbReference>
<dbReference type="InterPro" id="IPR013325">
    <property type="entry name" value="RNA_pol_sigma_r2"/>
</dbReference>